<dbReference type="EMBL" id="JANGAC010000010">
    <property type="protein sequence ID" value="MCQ4924126.1"/>
    <property type="molecule type" value="Genomic_DNA"/>
</dbReference>
<accession>A0ABT1SCC4</accession>
<comment type="caution">
    <text evidence="2">The sequence shown here is derived from an EMBL/GenBank/DDBJ whole genome shotgun (WGS) entry which is preliminary data.</text>
</comment>
<proteinExistence type="predicted"/>
<keyword evidence="1" id="KW-1133">Transmembrane helix</keyword>
<evidence type="ECO:0000313" key="3">
    <source>
        <dbReference type="Proteomes" id="UP001524478"/>
    </source>
</evidence>
<dbReference type="RefSeq" id="WP_216561539.1">
    <property type="nucleotide sequence ID" value="NZ_JAHLOH010000048.1"/>
</dbReference>
<feature type="transmembrane region" description="Helical" evidence="1">
    <location>
        <begin position="12"/>
        <end position="32"/>
    </location>
</feature>
<dbReference type="Proteomes" id="UP001524478">
    <property type="component" value="Unassembled WGS sequence"/>
</dbReference>
<feature type="transmembrane region" description="Helical" evidence="1">
    <location>
        <begin position="38"/>
        <end position="55"/>
    </location>
</feature>
<name>A0ABT1SCC4_9FIRM</name>
<keyword evidence="1" id="KW-0472">Membrane</keyword>
<keyword evidence="1" id="KW-0812">Transmembrane</keyword>
<sequence length="59" mass="6233">MDGAKTRDLIGIILKGIGLAMGIAVFVLSILGSIENDISIKLLSLGVVAYGLYLLQDKK</sequence>
<organism evidence="2 3">
    <name type="scientific">Tissierella carlieri</name>
    <dbReference type="NCBI Taxonomy" id="689904"/>
    <lineage>
        <taxon>Bacteria</taxon>
        <taxon>Bacillati</taxon>
        <taxon>Bacillota</taxon>
        <taxon>Tissierellia</taxon>
        <taxon>Tissierellales</taxon>
        <taxon>Tissierellaceae</taxon>
        <taxon>Tissierella</taxon>
    </lineage>
</organism>
<reference evidence="2 3" key="1">
    <citation type="submission" date="2022-06" db="EMBL/GenBank/DDBJ databases">
        <title>Isolation of gut microbiota from human fecal samples.</title>
        <authorList>
            <person name="Pamer E.G."/>
            <person name="Barat B."/>
            <person name="Waligurski E."/>
            <person name="Medina S."/>
            <person name="Paddock L."/>
            <person name="Mostad J."/>
        </authorList>
    </citation>
    <scope>NUCLEOTIDE SEQUENCE [LARGE SCALE GENOMIC DNA]</scope>
    <source>
        <strain evidence="2 3">DFI.7.95</strain>
    </source>
</reference>
<protein>
    <submittedName>
        <fullName evidence="2">Uncharacterized protein</fullName>
    </submittedName>
</protein>
<evidence type="ECO:0000256" key="1">
    <source>
        <dbReference type="SAM" id="Phobius"/>
    </source>
</evidence>
<gene>
    <name evidence="2" type="ORF">NE686_13570</name>
</gene>
<evidence type="ECO:0000313" key="2">
    <source>
        <dbReference type="EMBL" id="MCQ4924126.1"/>
    </source>
</evidence>
<keyword evidence="3" id="KW-1185">Reference proteome</keyword>